<accession>A0A839EWR6</accession>
<feature type="region of interest" description="Disordered" evidence="1">
    <location>
        <begin position="126"/>
        <end position="147"/>
    </location>
</feature>
<evidence type="ECO:0000256" key="1">
    <source>
        <dbReference type="SAM" id="MobiDB-lite"/>
    </source>
</evidence>
<dbReference type="AlphaFoldDB" id="A0A839EWR6"/>
<proteinExistence type="predicted"/>
<evidence type="ECO:0000313" key="2">
    <source>
        <dbReference type="EMBL" id="MBA8888215.1"/>
    </source>
</evidence>
<evidence type="ECO:0000313" key="3">
    <source>
        <dbReference type="Proteomes" id="UP000550401"/>
    </source>
</evidence>
<sequence length="348" mass="39003">MKPRKHLVVAGAAAADVSEIGTFIRVVQAQLDHAWGFAKDDDDIDFVLADLADFGGRCARVRALDEGKHFAVITNAGDDALGADLVLHRPFSAKAIVGLLNHVGRAAPPEPRRLIDFSAIERRIVPQTRKTKRQDEEAKAEPESTRASFIDVQRERRTTDLDALVQRGAVLVQRHGIPPLLIDPVTDTFHTSARLVELEPYFLEPLGGHERKRVGGAQLAELRKQYPGRPLVRLRWLHAFLRSNGWLAAHLDPSAGYKLKRWLPLDNDYRKQHRIALTLMREAPLHEIAKAAKAKMADVFDVVNAYDALGLIETRRLGHWDPSPEVVGKRKRSTKKTQRLLAATVFTR</sequence>
<keyword evidence="3" id="KW-1185">Reference proteome</keyword>
<comment type="caution">
    <text evidence="2">The sequence shown here is derived from an EMBL/GenBank/DDBJ whole genome shotgun (WGS) entry which is preliminary data.</text>
</comment>
<gene>
    <name evidence="2" type="ORF">FHW12_002439</name>
</gene>
<reference evidence="2 3" key="1">
    <citation type="submission" date="2020-07" db="EMBL/GenBank/DDBJ databases">
        <title>Genomic Encyclopedia of Type Strains, Phase IV (KMG-V): Genome sequencing to study the core and pangenomes of soil and plant-associated prokaryotes.</title>
        <authorList>
            <person name="Whitman W."/>
        </authorList>
    </citation>
    <scope>NUCLEOTIDE SEQUENCE [LARGE SCALE GENOMIC DNA]</scope>
    <source>
        <strain evidence="2 3">RH2WT43</strain>
    </source>
</reference>
<dbReference type="RefSeq" id="WP_182531267.1">
    <property type="nucleotide sequence ID" value="NZ_JACGXL010000003.1"/>
</dbReference>
<dbReference type="Proteomes" id="UP000550401">
    <property type="component" value="Unassembled WGS sequence"/>
</dbReference>
<dbReference type="EMBL" id="JACGXL010000003">
    <property type="protein sequence ID" value="MBA8888215.1"/>
    <property type="molecule type" value="Genomic_DNA"/>
</dbReference>
<name>A0A839EWR6_9GAMM</name>
<organism evidence="2 3">
    <name type="scientific">Dokdonella fugitiva</name>
    <dbReference type="NCBI Taxonomy" id="328517"/>
    <lineage>
        <taxon>Bacteria</taxon>
        <taxon>Pseudomonadati</taxon>
        <taxon>Pseudomonadota</taxon>
        <taxon>Gammaproteobacteria</taxon>
        <taxon>Lysobacterales</taxon>
        <taxon>Rhodanobacteraceae</taxon>
        <taxon>Dokdonella</taxon>
    </lineage>
</organism>
<feature type="compositionally biased region" description="Basic and acidic residues" evidence="1">
    <location>
        <begin position="133"/>
        <end position="144"/>
    </location>
</feature>
<protein>
    <submittedName>
        <fullName evidence="2">Uncharacterized protein</fullName>
    </submittedName>
</protein>